<comment type="caution">
    <text evidence="1">The sequence shown here is derived from an EMBL/GenBank/DDBJ whole genome shotgun (WGS) entry which is preliminary data.</text>
</comment>
<protein>
    <submittedName>
        <fullName evidence="1">Uncharacterized protein</fullName>
    </submittedName>
</protein>
<dbReference type="EMBL" id="JACCAU010000001">
    <property type="protein sequence ID" value="NYH13479.1"/>
    <property type="molecule type" value="Genomic_DNA"/>
</dbReference>
<reference evidence="1 2" key="1">
    <citation type="submission" date="2020-07" db="EMBL/GenBank/DDBJ databases">
        <title>Exploring microbial biodiversity for novel pathways involved in the catabolism of aromatic compounds derived from lignin.</title>
        <authorList>
            <person name="Elkins J."/>
        </authorList>
    </citation>
    <scope>NUCLEOTIDE SEQUENCE [LARGE SCALE GENOMIC DNA]</scope>
    <source>
        <strain evidence="1 2">H2C3B</strain>
    </source>
</reference>
<evidence type="ECO:0000313" key="2">
    <source>
        <dbReference type="Proteomes" id="UP000572540"/>
    </source>
</evidence>
<dbReference type="RefSeq" id="WP_179703386.1">
    <property type="nucleotide sequence ID" value="NZ_JACCAU010000001.1"/>
</dbReference>
<organism evidence="1 2">
    <name type="scientific">Paraburkholderia bryophila</name>
    <dbReference type="NCBI Taxonomy" id="420952"/>
    <lineage>
        <taxon>Bacteria</taxon>
        <taxon>Pseudomonadati</taxon>
        <taxon>Pseudomonadota</taxon>
        <taxon>Betaproteobacteria</taxon>
        <taxon>Burkholderiales</taxon>
        <taxon>Burkholderiaceae</taxon>
        <taxon>Paraburkholderia</taxon>
    </lineage>
</organism>
<dbReference type="Proteomes" id="UP000572540">
    <property type="component" value="Unassembled WGS sequence"/>
</dbReference>
<proteinExistence type="predicted"/>
<sequence length="128" mass="13460">MSAIPFILIEGSMALPRMRPLGRHLPAPFGRDWAYRPPGYSLRIELKALYAAVVHTFCMSEEGAAFGHAPLDRAAKFPADARAFASAQQPAVAASSQRAPGPRNALAGGASAVSGAALLAWTLPTHSH</sequence>
<gene>
    <name evidence="1" type="ORF">GGD41_000707</name>
</gene>
<dbReference type="AlphaFoldDB" id="A0A7Y9W3G9"/>
<evidence type="ECO:0000313" key="1">
    <source>
        <dbReference type="EMBL" id="NYH13479.1"/>
    </source>
</evidence>
<accession>A0A7Y9W3G9</accession>
<name>A0A7Y9W3G9_9BURK</name>